<protein>
    <submittedName>
        <fullName evidence="2">Putative secreted protein</fullName>
    </submittedName>
</protein>
<dbReference type="AlphaFoldDB" id="A0A023FBX5"/>
<accession>A0A023FBX5</accession>
<organism evidence="2">
    <name type="scientific">Amblyomma cajennense</name>
    <name type="common">Cayenne tick</name>
    <name type="synonym">Acarus cajennensis</name>
    <dbReference type="NCBI Taxonomy" id="34607"/>
    <lineage>
        <taxon>Eukaryota</taxon>
        <taxon>Metazoa</taxon>
        <taxon>Ecdysozoa</taxon>
        <taxon>Arthropoda</taxon>
        <taxon>Chelicerata</taxon>
        <taxon>Arachnida</taxon>
        <taxon>Acari</taxon>
        <taxon>Parasitiformes</taxon>
        <taxon>Ixodida</taxon>
        <taxon>Ixodoidea</taxon>
        <taxon>Ixodidae</taxon>
        <taxon>Amblyomminae</taxon>
        <taxon>Amblyomma</taxon>
    </lineage>
</organism>
<evidence type="ECO:0000256" key="1">
    <source>
        <dbReference type="SAM" id="SignalP"/>
    </source>
</evidence>
<reference evidence="2" key="1">
    <citation type="submission" date="2014-03" db="EMBL/GenBank/DDBJ databases">
        <title>The sialotranscriptome of Amblyomma triste, Amblyomma parvum and Amblyomma cajennense ticks, uncovered by 454-based RNA-seq.</title>
        <authorList>
            <person name="Garcia G.R."/>
            <person name="Gardinassi L.G."/>
            <person name="Ribeiro J.M."/>
            <person name="Anatriello E."/>
            <person name="Ferreira B.R."/>
            <person name="Moreira H.N."/>
            <person name="Mafra C."/>
            <person name="Olegario M.M."/>
            <person name="Szabo P.J."/>
            <person name="Miranda-Santos I.K."/>
            <person name="Maruyama S.R."/>
        </authorList>
    </citation>
    <scope>NUCLEOTIDE SEQUENCE</scope>
    <source>
        <strain evidence="2">Uberlandia</strain>
        <tissue evidence="2">Salivary glands</tissue>
    </source>
</reference>
<sequence>MIVYTFFCCALLALPCFAIPSYDRNTYDDAWSIARINRTCPLALFAESLNNVTRPVGCKCGGRFQNLTAGTVCYVPGSWEGTKYAPGVLFCTLGRCNFRGQCMTTYEGEPCPEGPVVQGRPK</sequence>
<proteinExistence type="evidence at transcript level"/>
<keyword evidence="1" id="KW-0732">Signal</keyword>
<dbReference type="EMBL" id="GBBK01005475">
    <property type="protein sequence ID" value="JAC19007.1"/>
    <property type="molecule type" value="mRNA"/>
</dbReference>
<evidence type="ECO:0000313" key="2">
    <source>
        <dbReference type="EMBL" id="JAC19007.1"/>
    </source>
</evidence>
<feature type="signal peptide" evidence="1">
    <location>
        <begin position="1"/>
        <end position="18"/>
    </location>
</feature>
<dbReference type="Gene3D" id="2.30.130.100">
    <property type="match status" value="1"/>
</dbReference>
<name>A0A023FBX5_AMBCJ</name>
<feature type="chain" id="PRO_5001516292" evidence="1">
    <location>
        <begin position="19"/>
        <end position="122"/>
    </location>
</feature>